<feature type="compositionally biased region" description="Polar residues" evidence="2">
    <location>
        <begin position="378"/>
        <end position="392"/>
    </location>
</feature>
<keyword evidence="5" id="KW-1185">Reference proteome</keyword>
<feature type="region of interest" description="Disordered" evidence="2">
    <location>
        <begin position="450"/>
        <end position="494"/>
    </location>
</feature>
<feature type="region of interest" description="Disordered" evidence="2">
    <location>
        <begin position="373"/>
        <end position="410"/>
    </location>
</feature>
<dbReference type="OrthoDB" id="6511699at2759"/>
<feature type="chain" id="PRO_5035794243" evidence="3">
    <location>
        <begin position="23"/>
        <end position="494"/>
    </location>
</feature>
<feature type="compositionally biased region" description="Basic and acidic residues" evidence="2">
    <location>
        <begin position="32"/>
        <end position="44"/>
    </location>
</feature>
<feature type="compositionally biased region" description="Polar residues" evidence="2">
    <location>
        <begin position="241"/>
        <end position="256"/>
    </location>
</feature>
<evidence type="ECO:0000256" key="1">
    <source>
        <dbReference type="PROSITE-ProRule" id="PRU00497"/>
    </source>
</evidence>
<evidence type="ECO:0000313" key="5">
    <source>
        <dbReference type="Proteomes" id="UP000494165"/>
    </source>
</evidence>
<dbReference type="EMBL" id="CADEPI010000130">
    <property type="protein sequence ID" value="CAB3376595.1"/>
    <property type="molecule type" value="Genomic_DNA"/>
</dbReference>
<evidence type="ECO:0000313" key="4">
    <source>
        <dbReference type="EMBL" id="CAB3376595.1"/>
    </source>
</evidence>
<evidence type="ECO:0000256" key="2">
    <source>
        <dbReference type="SAM" id="MobiDB-lite"/>
    </source>
</evidence>
<feature type="region of interest" description="Disordered" evidence="2">
    <location>
        <begin position="32"/>
        <end position="58"/>
    </location>
</feature>
<sequence length="494" mass="54687">MRSDGLVLRILVVFTCVATCCAFSFNFGSNKPEPRKSTVPDHRARAPPPPAPLQFAPARMDGTPNYDFRYAAQDAMTGNYQVQEEHCEDGKVSGTYSMSDPNGDLRVITYVSDKRGNFQSEVRIEPGGAVLTPDKRTFEGFFSHLNSLASKPFFTGKPPEVGNSPVAVRPVFSTYDPTQAGYHPGKEPKRPEPTVGFRPEDIPKRSSTSPPQLVQHHDGIITASPAIQQPVRRPFSPQPTNPTTMHMKTSPPSTASTPMVITPSAVVANMAKNPYLTARQPQIPYMHQPQQPVSYLPPLKPSQQPFTNFNPMPLVKTQPQQMAPPAGFNPTTHQPIKTEFQQPQFVQEAKQPSQYPQNQAQFTPTYQPQFVQEAKQPSYPQSFTQFTPSYQGLHSPFQPQPQQQQQQQQTFWNPYDAAALGGTPYMLVRTYMVPIQPTSVVPTTLLLSKPPTRVVQQPESPQPTVQTNGTPENDAPATEAPIEEKEVTTAAAKK</sequence>
<feature type="signal peptide" evidence="3">
    <location>
        <begin position="1"/>
        <end position="22"/>
    </location>
</feature>
<protein>
    <submittedName>
        <fullName evidence="4">Uncharacterized protein</fullName>
    </submittedName>
</protein>
<feature type="region of interest" description="Disordered" evidence="2">
    <location>
        <begin position="175"/>
        <end position="256"/>
    </location>
</feature>
<dbReference type="AlphaFoldDB" id="A0A8S1D8Q3"/>
<dbReference type="Pfam" id="PF00379">
    <property type="entry name" value="Chitin_bind_4"/>
    <property type="match status" value="1"/>
</dbReference>
<dbReference type="InterPro" id="IPR000618">
    <property type="entry name" value="Insect_cuticle"/>
</dbReference>
<dbReference type="GO" id="GO:0042302">
    <property type="term" value="F:structural constituent of cuticle"/>
    <property type="evidence" value="ECO:0007669"/>
    <property type="project" value="UniProtKB-UniRule"/>
</dbReference>
<feature type="compositionally biased region" description="Basic and acidic residues" evidence="2">
    <location>
        <begin position="184"/>
        <end position="204"/>
    </location>
</feature>
<organism evidence="4 5">
    <name type="scientific">Cloeon dipterum</name>
    <dbReference type="NCBI Taxonomy" id="197152"/>
    <lineage>
        <taxon>Eukaryota</taxon>
        <taxon>Metazoa</taxon>
        <taxon>Ecdysozoa</taxon>
        <taxon>Arthropoda</taxon>
        <taxon>Hexapoda</taxon>
        <taxon>Insecta</taxon>
        <taxon>Pterygota</taxon>
        <taxon>Palaeoptera</taxon>
        <taxon>Ephemeroptera</taxon>
        <taxon>Pisciforma</taxon>
        <taxon>Baetidae</taxon>
        <taxon>Cloeon</taxon>
    </lineage>
</organism>
<keyword evidence="3" id="KW-0732">Signal</keyword>
<reference evidence="4 5" key="1">
    <citation type="submission" date="2020-04" db="EMBL/GenBank/DDBJ databases">
        <authorList>
            <person name="Alioto T."/>
            <person name="Alioto T."/>
            <person name="Gomez Garrido J."/>
        </authorList>
    </citation>
    <scope>NUCLEOTIDE SEQUENCE [LARGE SCALE GENOMIC DNA]</scope>
</reference>
<feature type="compositionally biased region" description="Polar residues" evidence="2">
    <location>
        <begin position="454"/>
        <end position="471"/>
    </location>
</feature>
<evidence type="ECO:0000256" key="3">
    <source>
        <dbReference type="SAM" id="SignalP"/>
    </source>
</evidence>
<comment type="caution">
    <text evidence="4">The sequence shown here is derived from an EMBL/GenBank/DDBJ whole genome shotgun (WGS) entry which is preliminary data.</text>
</comment>
<keyword evidence="1" id="KW-0193">Cuticle</keyword>
<gene>
    <name evidence="4" type="ORF">CLODIP_2_CD02446</name>
</gene>
<name>A0A8S1D8Q3_9INSE</name>
<feature type="compositionally biased region" description="Low complexity" evidence="2">
    <location>
        <begin position="400"/>
        <end position="409"/>
    </location>
</feature>
<dbReference type="Proteomes" id="UP000494165">
    <property type="component" value="Unassembled WGS sequence"/>
</dbReference>
<dbReference type="PROSITE" id="PS51155">
    <property type="entry name" value="CHIT_BIND_RR_2"/>
    <property type="match status" value="1"/>
</dbReference>
<proteinExistence type="predicted"/>
<accession>A0A8S1D8Q3</accession>